<keyword evidence="1" id="KW-0472">Membrane</keyword>
<reference evidence="2 3" key="1">
    <citation type="submission" date="2013-11" db="EMBL/GenBank/DDBJ databases">
        <title>Complete genome sequence of Clostridum sp. M2/40.</title>
        <authorList>
            <person name="Wibberg D."/>
            <person name="Puehler A."/>
            <person name="Schlueter A."/>
        </authorList>
    </citation>
    <scope>NUCLEOTIDE SEQUENCE [LARGE SCALE GENOMIC DNA]</scope>
    <source>
        <strain evidence="3">M2/40</strain>
    </source>
</reference>
<dbReference type="HOGENOM" id="CLU_665154_0_0_9"/>
<evidence type="ECO:0000256" key="1">
    <source>
        <dbReference type="SAM" id="Phobius"/>
    </source>
</evidence>
<organism evidence="2 3">
    <name type="scientific">Clostridium bornimense</name>
    <dbReference type="NCBI Taxonomy" id="1216932"/>
    <lineage>
        <taxon>Bacteria</taxon>
        <taxon>Bacillati</taxon>
        <taxon>Bacillota</taxon>
        <taxon>Clostridia</taxon>
        <taxon>Eubacteriales</taxon>
        <taxon>Clostridiaceae</taxon>
        <taxon>Clostridium</taxon>
    </lineage>
</organism>
<dbReference type="KEGG" id="clt:CM240_3051"/>
<dbReference type="Proteomes" id="UP000019426">
    <property type="component" value="Chromosome M2/40_rep2"/>
</dbReference>
<dbReference type="NCBIfam" id="TIGR01167">
    <property type="entry name" value="LPXTG_anchor"/>
    <property type="match status" value="1"/>
</dbReference>
<protein>
    <submittedName>
        <fullName evidence="2">Putative secreted protein</fullName>
    </submittedName>
</protein>
<keyword evidence="1" id="KW-0812">Transmembrane</keyword>
<proteinExistence type="predicted"/>
<dbReference type="RefSeq" id="WP_044040314.1">
    <property type="nucleotide sequence ID" value="NZ_HG917869.1"/>
</dbReference>
<keyword evidence="1" id="KW-1133">Transmembrane helix</keyword>
<gene>
    <name evidence="2" type="ORF">CM240_3051</name>
</gene>
<feature type="transmembrane region" description="Helical" evidence="1">
    <location>
        <begin position="387"/>
        <end position="409"/>
    </location>
</feature>
<evidence type="ECO:0000313" key="3">
    <source>
        <dbReference type="Proteomes" id="UP000019426"/>
    </source>
</evidence>
<dbReference type="AlphaFoldDB" id="W6S0A4"/>
<evidence type="ECO:0000313" key="2">
    <source>
        <dbReference type="EMBL" id="CDM70168.1"/>
    </source>
</evidence>
<dbReference type="EMBL" id="HG917869">
    <property type="protein sequence ID" value="CDM70168.1"/>
    <property type="molecule type" value="Genomic_DNA"/>
</dbReference>
<accession>W6S0A4</accession>
<name>W6S0A4_9CLOT</name>
<keyword evidence="3" id="KW-1185">Reference proteome</keyword>
<dbReference type="PATRIC" id="fig|1216932.3.peg.3017"/>
<sequence>MKKLKQILSVSLVYLLLITIAPINDSIAVATEEEIIPQCLQYEKGNLKSVIQSSEGTIISYIGEDKEKLNLSSVISGDLSLLDTIELSNSNIDVDTTFYLSQNGTNVQGTIDTTTIKSLLSHEYAINNKDIFEKLKDLENLDELELYTDELTKNEPNYNYSSGNYNYSNLEDYLNEDIFNSDVIYDSDFLNNLSDSLKDNSIKDLPETKLEFNCDNTYFNIIISGKNSKVIFYNILKQALCIITPEGYSIYPIDSLSDIIITNNYLYGYDKSNKQYKKYSLENNKVNLINEFDKNIIDITKDNYNNIWVLKNSNGKKYICKLENNALVSKYQVADFMEKIYVYDDERIIASGDEGFTIIKKIEDTILPNNNKNNAKSNNGKLPQTGAPFNTVSLSMISLISIALGSIIIKKYK</sequence>
<dbReference type="OrthoDB" id="1883055at2"/>